<dbReference type="AlphaFoldDB" id="A0AAV7G976"/>
<dbReference type="GO" id="GO:0003713">
    <property type="term" value="F:transcription coactivator activity"/>
    <property type="evidence" value="ECO:0007669"/>
    <property type="project" value="InterPro"/>
</dbReference>
<dbReference type="InterPro" id="IPR036546">
    <property type="entry name" value="MED15_KIX"/>
</dbReference>
<gene>
    <name evidence="4" type="ORF">IEQ34_017105</name>
</gene>
<dbReference type="GO" id="GO:0005634">
    <property type="term" value="C:nucleus"/>
    <property type="evidence" value="ECO:0007669"/>
    <property type="project" value="UniProtKB-SubCell"/>
</dbReference>
<dbReference type="EMBL" id="JAGFBR010000016">
    <property type="protein sequence ID" value="KAH0452781.1"/>
    <property type="molecule type" value="Genomic_DNA"/>
</dbReference>
<dbReference type="Proteomes" id="UP000775213">
    <property type="component" value="Unassembled WGS sequence"/>
</dbReference>
<proteinExistence type="predicted"/>
<evidence type="ECO:0000313" key="5">
    <source>
        <dbReference type="Proteomes" id="UP000775213"/>
    </source>
</evidence>
<keyword evidence="5" id="KW-1185">Reference proteome</keyword>
<sequence length="86" mass="10123">MESNNRWTVLSSDWRSQLQPETRQRIITKIMNTLRRRLPGLPPEGMTELKKIALRFEEKMYAAAANQSDYLRKISLKILSMENEAQ</sequence>
<dbReference type="Gene3D" id="1.10.246.20">
    <property type="entry name" value="Coactivator CBP, KIX domain"/>
    <property type="match status" value="1"/>
</dbReference>
<dbReference type="InterPro" id="IPR044661">
    <property type="entry name" value="MED15a/b/c-like"/>
</dbReference>
<reference evidence="4 5" key="1">
    <citation type="journal article" date="2021" name="Hortic Res">
        <title>Chromosome-scale assembly of the Dendrobium chrysotoxum genome enhances the understanding of orchid evolution.</title>
        <authorList>
            <person name="Zhang Y."/>
            <person name="Zhang G.Q."/>
            <person name="Zhang D."/>
            <person name="Liu X.D."/>
            <person name="Xu X.Y."/>
            <person name="Sun W.H."/>
            <person name="Yu X."/>
            <person name="Zhu X."/>
            <person name="Wang Z.W."/>
            <person name="Zhao X."/>
            <person name="Zhong W.Y."/>
            <person name="Chen H."/>
            <person name="Yin W.L."/>
            <person name="Huang T."/>
            <person name="Niu S.C."/>
            <person name="Liu Z.J."/>
        </authorList>
    </citation>
    <scope>NUCLEOTIDE SEQUENCE [LARGE SCALE GENOMIC DNA]</scope>
    <source>
        <strain evidence="4">Lindl</strain>
    </source>
</reference>
<organism evidence="4 5">
    <name type="scientific">Dendrobium chrysotoxum</name>
    <name type="common">Orchid</name>
    <dbReference type="NCBI Taxonomy" id="161865"/>
    <lineage>
        <taxon>Eukaryota</taxon>
        <taxon>Viridiplantae</taxon>
        <taxon>Streptophyta</taxon>
        <taxon>Embryophyta</taxon>
        <taxon>Tracheophyta</taxon>
        <taxon>Spermatophyta</taxon>
        <taxon>Magnoliopsida</taxon>
        <taxon>Liliopsida</taxon>
        <taxon>Asparagales</taxon>
        <taxon>Orchidaceae</taxon>
        <taxon>Epidendroideae</taxon>
        <taxon>Malaxideae</taxon>
        <taxon>Dendrobiinae</taxon>
        <taxon>Dendrobium</taxon>
    </lineage>
</organism>
<comment type="caution">
    <text evidence="4">The sequence shown here is derived from an EMBL/GenBank/DDBJ whole genome shotgun (WGS) entry which is preliminary data.</text>
</comment>
<accession>A0AAV7G976</accession>
<comment type="subcellular location">
    <subcellularLocation>
        <location evidence="1">Nucleus</location>
    </subcellularLocation>
</comment>
<feature type="domain" description="Mediator complex subunit 15 KIX" evidence="3">
    <location>
        <begin position="12"/>
        <end position="86"/>
    </location>
</feature>
<dbReference type="Pfam" id="PF16987">
    <property type="entry name" value="KIX_2"/>
    <property type="match status" value="1"/>
</dbReference>
<evidence type="ECO:0000313" key="4">
    <source>
        <dbReference type="EMBL" id="KAH0452781.1"/>
    </source>
</evidence>
<dbReference type="SUPFAM" id="SSF47040">
    <property type="entry name" value="Kix domain of CBP (creb binding protein)"/>
    <property type="match status" value="1"/>
</dbReference>
<keyword evidence="2" id="KW-0539">Nucleus</keyword>
<protein>
    <recommendedName>
        <fullName evidence="3">Mediator complex subunit 15 KIX domain-containing protein</fullName>
    </recommendedName>
</protein>
<name>A0AAV7G976_DENCH</name>
<dbReference type="PANTHER" id="PTHR33137:SF4">
    <property type="entry name" value="MEDIATOR OF RNA POLYMERASE II TRANSCRIPTION SUBUNIT 15A-RELATED"/>
    <property type="match status" value="1"/>
</dbReference>
<evidence type="ECO:0000256" key="2">
    <source>
        <dbReference type="ARBA" id="ARBA00023242"/>
    </source>
</evidence>
<evidence type="ECO:0000259" key="3">
    <source>
        <dbReference type="Pfam" id="PF16987"/>
    </source>
</evidence>
<dbReference type="FunFam" id="1.10.246.20:FF:000003">
    <property type="entry name" value="Mediator of RNA polymerase II transcription subunit 15a"/>
    <property type="match status" value="1"/>
</dbReference>
<evidence type="ECO:0000256" key="1">
    <source>
        <dbReference type="ARBA" id="ARBA00004123"/>
    </source>
</evidence>
<dbReference type="InterPro" id="IPR036529">
    <property type="entry name" value="KIX_dom_sf"/>
</dbReference>
<dbReference type="PANTHER" id="PTHR33137">
    <property type="entry name" value="MEDIATOR OF RNA POLYMERASE II TRANSCRIPTION SUBUNIT 15A-RELATED"/>
    <property type="match status" value="1"/>
</dbReference>
<dbReference type="GO" id="GO:0031490">
    <property type="term" value="F:chromatin DNA binding"/>
    <property type="evidence" value="ECO:0007669"/>
    <property type="project" value="InterPro"/>
</dbReference>